<proteinExistence type="predicted"/>
<gene>
    <name evidence="1" type="ORF">DERYTH_LOCUS26168</name>
</gene>
<name>A0A9N9PFP2_9GLOM</name>
<comment type="caution">
    <text evidence="1">The sequence shown here is derived from an EMBL/GenBank/DDBJ whole genome shotgun (WGS) entry which is preliminary data.</text>
</comment>
<dbReference type="EMBL" id="CAJVPY010053054">
    <property type="protein sequence ID" value="CAG8815804.1"/>
    <property type="molecule type" value="Genomic_DNA"/>
</dbReference>
<protein>
    <submittedName>
        <fullName evidence="1">9154_t:CDS:1</fullName>
    </submittedName>
</protein>
<dbReference type="OrthoDB" id="15189at2759"/>
<evidence type="ECO:0000313" key="1">
    <source>
        <dbReference type="EMBL" id="CAG8815804.1"/>
    </source>
</evidence>
<dbReference type="InterPro" id="IPR021109">
    <property type="entry name" value="Peptidase_aspartic_dom_sf"/>
</dbReference>
<accession>A0A9N9PFP2</accession>
<organism evidence="1 2">
    <name type="scientific">Dentiscutata erythropus</name>
    <dbReference type="NCBI Taxonomy" id="1348616"/>
    <lineage>
        <taxon>Eukaryota</taxon>
        <taxon>Fungi</taxon>
        <taxon>Fungi incertae sedis</taxon>
        <taxon>Mucoromycota</taxon>
        <taxon>Glomeromycotina</taxon>
        <taxon>Glomeromycetes</taxon>
        <taxon>Diversisporales</taxon>
        <taxon>Gigasporaceae</taxon>
        <taxon>Dentiscutata</taxon>
    </lineage>
</organism>
<dbReference type="Gene3D" id="2.40.70.10">
    <property type="entry name" value="Acid Proteases"/>
    <property type="match status" value="1"/>
</dbReference>
<keyword evidence="2" id="KW-1185">Reference proteome</keyword>
<dbReference type="Proteomes" id="UP000789405">
    <property type="component" value="Unassembled WGS sequence"/>
</dbReference>
<dbReference type="SUPFAM" id="SSF50630">
    <property type="entry name" value="Acid proteases"/>
    <property type="match status" value="1"/>
</dbReference>
<feature type="non-terminal residue" evidence="1">
    <location>
        <position position="105"/>
    </location>
</feature>
<evidence type="ECO:0000313" key="2">
    <source>
        <dbReference type="Proteomes" id="UP000789405"/>
    </source>
</evidence>
<sequence length="105" mass="11680">EADETESELIIGGIDPSKYTGRIGKIVSGISSIIVPFDDAYKIYQQIPNATDHDGKFVIPCESEFKVKIKIGSVDWDIDPRDLIDVQRFRNRETCSGMIMGGITD</sequence>
<reference evidence="1" key="1">
    <citation type="submission" date="2021-06" db="EMBL/GenBank/DDBJ databases">
        <authorList>
            <person name="Kallberg Y."/>
            <person name="Tangrot J."/>
            <person name="Rosling A."/>
        </authorList>
    </citation>
    <scope>NUCLEOTIDE SEQUENCE</scope>
    <source>
        <strain evidence="1">MA453B</strain>
    </source>
</reference>
<feature type="non-terminal residue" evidence="1">
    <location>
        <position position="1"/>
    </location>
</feature>
<dbReference type="AlphaFoldDB" id="A0A9N9PFP2"/>